<dbReference type="EMBL" id="KZ820079">
    <property type="protein sequence ID" value="PWN49236.1"/>
    <property type="molecule type" value="Genomic_DNA"/>
</dbReference>
<dbReference type="Proteomes" id="UP000245626">
    <property type="component" value="Unassembled WGS sequence"/>
</dbReference>
<proteinExistence type="predicted"/>
<name>A0ACD0NTW3_9BASI</name>
<evidence type="ECO:0000313" key="1">
    <source>
        <dbReference type="EMBL" id="PWN49236.1"/>
    </source>
</evidence>
<accession>A0ACD0NTW3</accession>
<organism evidence="1 2">
    <name type="scientific">Violaceomyces palustris</name>
    <dbReference type="NCBI Taxonomy" id="1673888"/>
    <lineage>
        <taxon>Eukaryota</taxon>
        <taxon>Fungi</taxon>
        <taxon>Dikarya</taxon>
        <taxon>Basidiomycota</taxon>
        <taxon>Ustilaginomycotina</taxon>
        <taxon>Ustilaginomycetes</taxon>
        <taxon>Violaceomycetales</taxon>
        <taxon>Violaceomycetaceae</taxon>
        <taxon>Violaceomyces</taxon>
    </lineage>
</organism>
<gene>
    <name evidence="1" type="ORF">IE53DRAFT_156336</name>
</gene>
<protein>
    <submittedName>
        <fullName evidence="1">Uncharacterized protein</fullName>
    </submittedName>
</protein>
<reference evidence="1 2" key="1">
    <citation type="journal article" date="2018" name="Mol. Biol. Evol.">
        <title>Broad Genomic Sampling Reveals a Smut Pathogenic Ancestry of the Fungal Clade Ustilaginomycotina.</title>
        <authorList>
            <person name="Kijpornyongpan T."/>
            <person name="Mondo S.J."/>
            <person name="Barry K."/>
            <person name="Sandor L."/>
            <person name="Lee J."/>
            <person name="Lipzen A."/>
            <person name="Pangilinan J."/>
            <person name="LaButti K."/>
            <person name="Hainaut M."/>
            <person name="Henrissat B."/>
            <person name="Grigoriev I.V."/>
            <person name="Spatafora J.W."/>
            <person name="Aime M.C."/>
        </authorList>
    </citation>
    <scope>NUCLEOTIDE SEQUENCE [LARGE SCALE GENOMIC DNA]</scope>
    <source>
        <strain evidence="1 2">SA 807</strain>
    </source>
</reference>
<keyword evidence="2" id="KW-1185">Reference proteome</keyword>
<evidence type="ECO:0000313" key="2">
    <source>
        <dbReference type="Proteomes" id="UP000245626"/>
    </source>
</evidence>
<sequence length="202" mass="22604">MQLGSEHPPPSRHPRPSPSLPPPPPPPLPLSPPLLSPSTTLPSLFRCQPRYRIHLGQRCTCFASTSKAAVRFQRLSPGNRRCSAHPRTTTETGSHPQQVQSTLSMKRLALPKHVCDRRSNVFVHMCRSVEPPSSPSPRSPPEPVCLAKDLTGTHQRPWDDKPSSLRLFHLSCHPRPPCFLSAHLRIWTCIHPTRHLPSSPFL</sequence>